<dbReference type="Pfam" id="PF00129">
    <property type="entry name" value="MHC_I"/>
    <property type="match status" value="1"/>
</dbReference>
<evidence type="ECO:0000313" key="5">
    <source>
        <dbReference type="Proteomes" id="UP000002280"/>
    </source>
</evidence>
<dbReference type="Bgee" id="ENSMODG00000027380">
    <property type="expression patterns" value="Expressed in spermatocyte and 4 other cell types or tissues"/>
</dbReference>
<reference evidence="4 5" key="1">
    <citation type="journal article" date="2007" name="Nature">
        <title>Genome of the marsupial Monodelphis domestica reveals innovation in non-coding sequences.</title>
        <authorList>
            <person name="Mikkelsen T.S."/>
            <person name="Wakefield M.J."/>
            <person name="Aken B."/>
            <person name="Amemiya C.T."/>
            <person name="Chang J.L."/>
            <person name="Duke S."/>
            <person name="Garber M."/>
            <person name="Gentles A.J."/>
            <person name="Goodstadt L."/>
            <person name="Heger A."/>
            <person name="Jurka J."/>
            <person name="Kamal M."/>
            <person name="Mauceli E."/>
            <person name="Searle S.M."/>
            <person name="Sharpe T."/>
            <person name="Baker M.L."/>
            <person name="Batzer M.A."/>
            <person name="Benos P.V."/>
            <person name="Belov K."/>
            <person name="Clamp M."/>
            <person name="Cook A."/>
            <person name="Cuff J."/>
            <person name="Das R."/>
            <person name="Davidow L."/>
            <person name="Deakin J.E."/>
            <person name="Fazzari M.J."/>
            <person name="Glass J.L."/>
            <person name="Grabherr M."/>
            <person name="Greally J.M."/>
            <person name="Gu W."/>
            <person name="Hore T.A."/>
            <person name="Huttley G.A."/>
            <person name="Kleber M."/>
            <person name="Jirtle R.L."/>
            <person name="Koina E."/>
            <person name="Lee J.T."/>
            <person name="Mahony S."/>
            <person name="Marra M.A."/>
            <person name="Miller R.D."/>
            <person name="Nicholls R.D."/>
            <person name="Oda M."/>
            <person name="Papenfuss A.T."/>
            <person name="Parra Z.E."/>
            <person name="Pollock D.D."/>
            <person name="Ray D.A."/>
            <person name="Schein J.E."/>
            <person name="Speed T.P."/>
            <person name="Thompson K."/>
            <person name="VandeBerg J.L."/>
            <person name="Wade C.M."/>
            <person name="Walker J.A."/>
            <person name="Waters P.D."/>
            <person name="Webber C."/>
            <person name="Weidman J.R."/>
            <person name="Xie X."/>
            <person name="Zody M.C."/>
            <person name="Baldwin J."/>
            <person name="Abdouelleil A."/>
            <person name="Abdulkadir J."/>
            <person name="Abebe A."/>
            <person name="Abera B."/>
            <person name="Abreu J."/>
            <person name="Acer S.C."/>
            <person name="Aftuck L."/>
            <person name="Alexander A."/>
            <person name="An P."/>
            <person name="Anderson E."/>
            <person name="Anderson S."/>
            <person name="Arachi H."/>
            <person name="Azer M."/>
            <person name="Bachantsang P."/>
            <person name="Barry A."/>
            <person name="Bayul T."/>
            <person name="Berlin A."/>
            <person name="Bessette D."/>
            <person name="Bloom T."/>
            <person name="Bloom T."/>
            <person name="Boguslavskiy L."/>
            <person name="Bonnet C."/>
            <person name="Boukhgalter B."/>
            <person name="Bourzgui I."/>
            <person name="Brown A."/>
            <person name="Cahill P."/>
            <person name="Channer S."/>
            <person name="Cheshatsang Y."/>
            <person name="Chuda L."/>
            <person name="Citroen M."/>
            <person name="Collymore A."/>
            <person name="Cooke P."/>
            <person name="Costello M."/>
            <person name="D'Aco K."/>
            <person name="Daza R."/>
            <person name="De Haan G."/>
            <person name="DeGray S."/>
            <person name="DeMaso C."/>
            <person name="Dhargay N."/>
            <person name="Dooley K."/>
            <person name="Dooley E."/>
            <person name="Doricent M."/>
            <person name="Dorje P."/>
            <person name="Dorjee K."/>
            <person name="Dupes A."/>
            <person name="Elong R."/>
            <person name="Falk J."/>
            <person name="Farina A."/>
            <person name="Faro S."/>
            <person name="Ferguson D."/>
            <person name="Fisher S."/>
            <person name="Foley C.D."/>
            <person name="Franke A."/>
            <person name="Friedrich D."/>
            <person name="Gadbois L."/>
            <person name="Gearin G."/>
            <person name="Gearin C.R."/>
            <person name="Giannoukos G."/>
            <person name="Goode T."/>
            <person name="Graham J."/>
            <person name="Grandbois E."/>
            <person name="Grewal S."/>
            <person name="Gyaltsen K."/>
            <person name="Hafez N."/>
            <person name="Hagos B."/>
            <person name="Hall J."/>
            <person name="Henson C."/>
            <person name="Hollinger A."/>
            <person name="Honan T."/>
            <person name="Huard M.D."/>
            <person name="Hughes L."/>
            <person name="Hurhula B."/>
            <person name="Husby M.E."/>
            <person name="Kamat A."/>
            <person name="Kanga B."/>
            <person name="Kashin S."/>
            <person name="Khazanovich D."/>
            <person name="Kisner P."/>
            <person name="Lance K."/>
            <person name="Lara M."/>
            <person name="Lee W."/>
            <person name="Lennon N."/>
            <person name="Letendre F."/>
            <person name="LeVine R."/>
            <person name="Lipovsky A."/>
            <person name="Liu X."/>
            <person name="Liu J."/>
            <person name="Liu S."/>
            <person name="Lokyitsang T."/>
            <person name="Lokyitsang Y."/>
            <person name="Lubonja R."/>
            <person name="Lui A."/>
            <person name="MacDonald P."/>
            <person name="Magnisalis V."/>
            <person name="Maru K."/>
            <person name="Matthews C."/>
            <person name="McCusker W."/>
            <person name="McDonough S."/>
            <person name="Mehta T."/>
            <person name="Meldrim J."/>
            <person name="Meneus L."/>
            <person name="Mihai O."/>
            <person name="Mihalev A."/>
            <person name="Mihova T."/>
            <person name="Mittelman R."/>
            <person name="Mlenga V."/>
            <person name="Montmayeur A."/>
            <person name="Mulrain L."/>
            <person name="Navidi A."/>
            <person name="Naylor J."/>
            <person name="Negash T."/>
            <person name="Nguyen T."/>
            <person name="Nguyen N."/>
            <person name="Nicol R."/>
            <person name="Norbu C."/>
            <person name="Norbu N."/>
            <person name="Novod N."/>
            <person name="O'Neill B."/>
            <person name="Osman S."/>
            <person name="Markiewicz E."/>
            <person name="Oyono O.L."/>
            <person name="Patti C."/>
            <person name="Phunkhang P."/>
            <person name="Pierre F."/>
            <person name="Priest M."/>
            <person name="Raghuraman S."/>
            <person name="Rege F."/>
            <person name="Reyes R."/>
            <person name="Rise C."/>
            <person name="Rogov P."/>
            <person name="Ross K."/>
            <person name="Ryan E."/>
            <person name="Settipalli S."/>
            <person name="Shea T."/>
            <person name="Sherpa N."/>
            <person name="Shi L."/>
            <person name="Shih D."/>
            <person name="Sparrow T."/>
            <person name="Spaulding J."/>
            <person name="Stalker J."/>
            <person name="Stange-Thomann N."/>
            <person name="Stavropoulos S."/>
            <person name="Stone C."/>
            <person name="Strader C."/>
            <person name="Tesfaye S."/>
            <person name="Thomson T."/>
            <person name="Thoulutsang Y."/>
            <person name="Thoulutsang D."/>
            <person name="Topham K."/>
            <person name="Topping I."/>
            <person name="Tsamla T."/>
            <person name="Vassiliev H."/>
            <person name="Vo A."/>
            <person name="Wangchuk T."/>
            <person name="Wangdi T."/>
            <person name="Weiand M."/>
            <person name="Wilkinson J."/>
            <person name="Wilson A."/>
            <person name="Yadav S."/>
            <person name="Young G."/>
            <person name="Yu Q."/>
            <person name="Zembek L."/>
            <person name="Zhong D."/>
            <person name="Zimmer A."/>
            <person name="Zwirko Z."/>
            <person name="Jaffe D.B."/>
            <person name="Alvarez P."/>
            <person name="Brockman W."/>
            <person name="Butler J."/>
            <person name="Chin C."/>
            <person name="Gnerre S."/>
            <person name="MacCallum I."/>
            <person name="Graves J.A."/>
            <person name="Ponting C.P."/>
            <person name="Breen M."/>
            <person name="Samollow P.B."/>
            <person name="Lander E.S."/>
            <person name="Lindblad-Toh K."/>
        </authorList>
    </citation>
    <scope>NUCLEOTIDE SEQUENCE [LARGE SCALE GENOMIC DNA]</scope>
</reference>
<reference evidence="4" key="2">
    <citation type="submission" date="2025-05" db="UniProtKB">
        <authorList>
            <consortium name="Ensembl"/>
        </authorList>
    </citation>
    <scope>IDENTIFICATION</scope>
</reference>
<feature type="domain" description="MHC class I-like antigen recognition-like" evidence="3">
    <location>
        <begin position="46"/>
        <end position="198"/>
    </location>
</feature>
<dbReference type="GO" id="GO:0005615">
    <property type="term" value="C:extracellular space"/>
    <property type="evidence" value="ECO:0000318"/>
    <property type="project" value="GO_Central"/>
</dbReference>
<dbReference type="AlphaFoldDB" id="A0A5F8H6P1"/>
<dbReference type="PANTHER" id="PTHR16675:SF289">
    <property type="entry name" value="ZINC-ALPHA-2-GLYCOPROTEIN"/>
    <property type="match status" value="1"/>
</dbReference>
<sequence>MLTYITRFGMMRPLFTANFLFLLSGTIMSQRPRIRCDVLHSKDFGFSNPQNGDYSFKNEVYLNGQTVYIYDSKSKRAVPQPEWQNVENWNEVSQLQKEREELIMKDLEEIRNLNTDNTDIYTTSQTVACQLCSNDAFRMSGYSLVDGKEFSKNSKRIFTLATQDPAAEMMKHQSKQDPMFHGYQEKKCIEILQKYRNYRDAH</sequence>
<dbReference type="GeneTree" id="ENSGT01120000271828"/>
<dbReference type="GO" id="GO:0002476">
    <property type="term" value="P:antigen processing and presentation of endogenous peptide antigen via MHC class Ib"/>
    <property type="evidence" value="ECO:0000318"/>
    <property type="project" value="GO_Central"/>
</dbReference>
<dbReference type="Ensembl" id="ENSMODT00000063350.1">
    <property type="protein sequence ID" value="ENSMODP00000055655.1"/>
    <property type="gene ID" value="ENSMODG00000027380.2"/>
</dbReference>
<dbReference type="KEGG" id="mdo:103099611"/>
<keyword evidence="1" id="KW-0325">Glycoprotein</keyword>
<dbReference type="InterPro" id="IPR037055">
    <property type="entry name" value="MHC_I-like_Ag-recog_sf"/>
</dbReference>
<evidence type="ECO:0000256" key="2">
    <source>
        <dbReference type="SAM" id="SignalP"/>
    </source>
</evidence>
<dbReference type="SUPFAM" id="SSF54452">
    <property type="entry name" value="MHC antigen-recognition domain"/>
    <property type="match status" value="1"/>
</dbReference>
<organism evidence="4 5">
    <name type="scientific">Monodelphis domestica</name>
    <name type="common">Gray short-tailed opossum</name>
    <dbReference type="NCBI Taxonomy" id="13616"/>
    <lineage>
        <taxon>Eukaryota</taxon>
        <taxon>Metazoa</taxon>
        <taxon>Chordata</taxon>
        <taxon>Craniata</taxon>
        <taxon>Vertebrata</taxon>
        <taxon>Euteleostomi</taxon>
        <taxon>Mammalia</taxon>
        <taxon>Metatheria</taxon>
        <taxon>Didelphimorphia</taxon>
        <taxon>Didelphidae</taxon>
        <taxon>Monodelphis</taxon>
    </lineage>
</organism>
<dbReference type="GO" id="GO:0009897">
    <property type="term" value="C:external side of plasma membrane"/>
    <property type="evidence" value="ECO:0000318"/>
    <property type="project" value="GO_Central"/>
</dbReference>
<dbReference type="PANTHER" id="PTHR16675">
    <property type="entry name" value="MHC CLASS I-RELATED"/>
    <property type="match status" value="1"/>
</dbReference>
<evidence type="ECO:0000313" key="4">
    <source>
        <dbReference type="Ensembl" id="ENSMODP00000055655.1"/>
    </source>
</evidence>
<evidence type="ECO:0000256" key="1">
    <source>
        <dbReference type="ARBA" id="ARBA00023180"/>
    </source>
</evidence>
<proteinExistence type="predicted"/>
<name>A0A5F8H6P1_MONDO</name>
<dbReference type="GO" id="GO:0006955">
    <property type="term" value="P:immune response"/>
    <property type="evidence" value="ECO:0000318"/>
    <property type="project" value="GO_Central"/>
</dbReference>
<evidence type="ECO:0000259" key="3">
    <source>
        <dbReference type="Pfam" id="PF00129"/>
    </source>
</evidence>
<keyword evidence="5" id="KW-1185">Reference proteome</keyword>
<keyword evidence="2" id="KW-0732">Signal</keyword>
<feature type="signal peptide" evidence="2">
    <location>
        <begin position="1"/>
        <end position="29"/>
    </location>
</feature>
<protein>
    <submittedName>
        <fullName evidence="4">Zinc-alpha-2-glycoprotein-like</fullName>
    </submittedName>
</protein>
<dbReference type="GO" id="GO:0001916">
    <property type="term" value="P:positive regulation of T cell mediated cytotoxicity"/>
    <property type="evidence" value="ECO:0000318"/>
    <property type="project" value="GO_Central"/>
</dbReference>
<dbReference type="InterPro" id="IPR011161">
    <property type="entry name" value="MHC_I-like_Ag-recog"/>
</dbReference>
<feature type="chain" id="PRO_5044621520" evidence="2">
    <location>
        <begin position="30"/>
        <end position="202"/>
    </location>
</feature>
<dbReference type="InterPro" id="IPR011162">
    <property type="entry name" value="MHC_I/II-like_Ag-recog"/>
</dbReference>
<dbReference type="Gene3D" id="3.30.500.10">
    <property type="entry name" value="MHC class I-like antigen recognition-like"/>
    <property type="match status" value="1"/>
</dbReference>
<dbReference type="GO" id="GO:0002486">
    <property type="term" value="P:antigen processing and presentation of endogenous peptide antigen via MHC class I via ER pathway, TAP-independent"/>
    <property type="evidence" value="ECO:0000318"/>
    <property type="project" value="GO_Central"/>
</dbReference>
<accession>A0A5F8H6P1</accession>
<dbReference type="Ensembl" id="ENSMODT00000081745.1">
    <property type="protein sequence ID" value="ENSMODP00000055853.1"/>
    <property type="gene ID" value="ENSMODG00000027380.2"/>
</dbReference>
<dbReference type="InterPro" id="IPR050208">
    <property type="entry name" value="MHC_class-I_related"/>
</dbReference>
<dbReference type="Proteomes" id="UP000002280">
    <property type="component" value="Chromosome 1"/>
</dbReference>